<evidence type="ECO:0000256" key="4">
    <source>
        <dbReference type="ARBA" id="ARBA00010617"/>
    </source>
</evidence>
<dbReference type="InterPro" id="IPR001128">
    <property type="entry name" value="Cyt_P450"/>
</dbReference>
<dbReference type="PROSITE" id="PS00086">
    <property type="entry name" value="CYTOCHROME_P450"/>
    <property type="match status" value="1"/>
</dbReference>
<organism evidence="16 17">
    <name type="scientific">Denticeps clupeoides</name>
    <name type="common">denticle herring</name>
    <dbReference type="NCBI Taxonomy" id="299321"/>
    <lineage>
        <taxon>Eukaryota</taxon>
        <taxon>Metazoa</taxon>
        <taxon>Chordata</taxon>
        <taxon>Craniata</taxon>
        <taxon>Vertebrata</taxon>
        <taxon>Euteleostomi</taxon>
        <taxon>Actinopterygii</taxon>
        <taxon>Neopterygii</taxon>
        <taxon>Teleostei</taxon>
        <taxon>Clupei</taxon>
        <taxon>Clupeiformes</taxon>
        <taxon>Denticipitoidei</taxon>
        <taxon>Denticipitidae</taxon>
        <taxon>Denticeps</taxon>
    </lineage>
</organism>
<keyword evidence="11 14" id="KW-0503">Monooxygenase</keyword>
<dbReference type="InterPro" id="IPR036396">
    <property type="entry name" value="Cyt_P450_sf"/>
</dbReference>
<feature type="signal peptide" evidence="15">
    <location>
        <begin position="1"/>
        <end position="21"/>
    </location>
</feature>
<evidence type="ECO:0000256" key="14">
    <source>
        <dbReference type="RuleBase" id="RU000461"/>
    </source>
</evidence>
<accession>A0AAY4DV88</accession>
<dbReference type="Pfam" id="PF00067">
    <property type="entry name" value="p450"/>
    <property type="match status" value="2"/>
</dbReference>
<keyword evidence="8" id="KW-0492">Microsome</keyword>
<sequence length="513" mass="58236">MDVSSTLVLASLVLLLLLVFGMRKGKQGLRLPPGPTGLPLLGNLPQLNKHAPFKSFLEWSKQYGPVTTVYLGPQRVTVLAGHQTLKEALVDQADDFSGRAPIPLMYKVVRGYGEATNSCLELCDVKCCILGGGSLVISNGERWRQLRRFTLTTLRDFGMGRKKMESWIQDESRHLVESLRETKLAPFDPSFFLSRAVSNVICALVFGQRFSYQDAQLLRLLQIINRVLRFGSSPWGQLFNIFPWLMNHMPGRHQTLFKEVDEIMNFSMENARKHQQTLNPDDPRDFIDCFLIRLNQEKDLPATEFHYDNLVSTLLNLFLAGTETTSTTMRYALMLLIKYPSIQEKMQTEIDTVIGQNRCPLMDDRKSLPFTNAVVHEVQRFLDLVPLSLPHYATHDISFKGYIIPQGTVIIPLLHSVLKCEDHWDSPWAFNPDHFLDKKGNFKPNPAFVPFSAGKRACVGESLARMELFLFLVTLLQHFTFSSPGGPDSVDISPEFSSFGNIPRRYELIATPR</sequence>
<dbReference type="SUPFAM" id="SSF48264">
    <property type="entry name" value="Cytochrome P450"/>
    <property type="match status" value="1"/>
</dbReference>
<name>A0AAY4DV88_9TELE</name>
<dbReference type="InterPro" id="IPR017972">
    <property type="entry name" value="Cyt_P450_CS"/>
</dbReference>
<comment type="cofactor">
    <cofactor evidence="1 13">
        <name>heme</name>
        <dbReference type="ChEBI" id="CHEBI:30413"/>
    </cofactor>
</comment>
<reference evidence="16" key="3">
    <citation type="submission" date="2025-09" db="UniProtKB">
        <authorList>
            <consortium name="Ensembl"/>
        </authorList>
    </citation>
    <scope>IDENTIFICATION</scope>
</reference>
<keyword evidence="6 13" id="KW-0479">Metal-binding</keyword>
<dbReference type="GO" id="GO:0005506">
    <property type="term" value="F:iron ion binding"/>
    <property type="evidence" value="ECO:0007669"/>
    <property type="project" value="InterPro"/>
</dbReference>
<dbReference type="GO" id="GO:0006082">
    <property type="term" value="P:organic acid metabolic process"/>
    <property type="evidence" value="ECO:0007669"/>
    <property type="project" value="TreeGrafter"/>
</dbReference>
<dbReference type="GO" id="GO:0006805">
    <property type="term" value="P:xenobiotic metabolic process"/>
    <property type="evidence" value="ECO:0007669"/>
    <property type="project" value="TreeGrafter"/>
</dbReference>
<dbReference type="GO" id="GO:0005789">
    <property type="term" value="C:endoplasmic reticulum membrane"/>
    <property type="evidence" value="ECO:0007669"/>
    <property type="project" value="UniProtKB-SubCell"/>
</dbReference>
<evidence type="ECO:0000256" key="3">
    <source>
        <dbReference type="ARBA" id="ARBA00004406"/>
    </source>
</evidence>
<dbReference type="Proteomes" id="UP000694580">
    <property type="component" value="Chromosome 19"/>
</dbReference>
<reference evidence="16" key="2">
    <citation type="submission" date="2025-08" db="UniProtKB">
        <authorList>
            <consortium name="Ensembl"/>
        </authorList>
    </citation>
    <scope>IDENTIFICATION</scope>
</reference>
<evidence type="ECO:0000256" key="9">
    <source>
        <dbReference type="ARBA" id="ARBA00023002"/>
    </source>
</evidence>
<dbReference type="Ensembl" id="ENSDCDT00010059714.1">
    <property type="protein sequence ID" value="ENSDCDP00010049318.1"/>
    <property type="gene ID" value="ENSDCDG00010029368.1"/>
</dbReference>
<keyword evidence="15" id="KW-0732">Signal</keyword>
<feature type="binding site" description="axial binding residue" evidence="13">
    <location>
        <position position="458"/>
    </location>
    <ligand>
        <name>heme</name>
        <dbReference type="ChEBI" id="CHEBI:30413"/>
    </ligand>
    <ligandPart>
        <name>Fe</name>
        <dbReference type="ChEBI" id="CHEBI:18248"/>
    </ligandPart>
</feature>
<comment type="similarity">
    <text evidence="4 14">Belongs to the cytochrome P450 family.</text>
</comment>
<dbReference type="GO" id="GO:0020037">
    <property type="term" value="F:heme binding"/>
    <property type="evidence" value="ECO:0007669"/>
    <property type="project" value="InterPro"/>
</dbReference>
<proteinExistence type="inferred from homology"/>
<dbReference type="PANTHER" id="PTHR24300">
    <property type="entry name" value="CYTOCHROME P450 508A4-RELATED"/>
    <property type="match status" value="1"/>
</dbReference>
<dbReference type="InterPro" id="IPR050182">
    <property type="entry name" value="Cytochrome_P450_fam2"/>
</dbReference>
<evidence type="ECO:0000256" key="5">
    <source>
        <dbReference type="ARBA" id="ARBA00022617"/>
    </source>
</evidence>
<dbReference type="PRINTS" id="PR00463">
    <property type="entry name" value="EP450I"/>
</dbReference>
<evidence type="ECO:0000256" key="1">
    <source>
        <dbReference type="ARBA" id="ARBA00001971"/>
    </source>
</evidence>
<dbReference type="PANTHER" id="PTHR24300:SF153">
    <property type="entry name" value="CYTOCHROME P450 2G1-LIKE-RELATED"/>
    <property type="match status" value="1"/>
</dbReference>
<comment type="subcellular location">
    <subcellularLocation>
        <location evidence="3">Endoplasmic reticulum membrane</location>
        <topology evidence="3">Peripheral membrane protein</topology>
    </subcellularLocation>
    <subcellularLocation>
        <location evidence="2">Microsome membrane</location>
        <topology evidence="2">Peripheral membrane protein</topology>
    </subcellularLocation>
</comment>
<dbReference type="CDD" id="cd11026">
    <property type="entry name" value="CYP2"/>
    <property type="match status" value="1"/>
</dbReference>
<keyword evidence="5 13" id="KW-0349">Heme</keyword>
<evidence type="ECO:0000256" key="7">
    <source>
        <dbReference type="ARBA" id="ARBA00022824"/>
    </source>
</evidence>
<evidence type="ECO:0000256" key="8">
    <source>
        <dbReference type="ARBA" id="ARBA00022848"/>
    </source>
</evidence>
<dbReference type="GO" id="GO:0016712">
    <property type="term" value="F:oxidoreductase activity, acting on paired donors, with incorporation or reduction of molecular oxygen, reduced flavin or flavoprotein as one donor, and incorporation of one atom of oxygen"/>
    <property type="evidence" value="ECO:0007669"/>
    <property type="project" value="TreeGrafter"/>
</dbReference>
<keyword evidence="17" id="KW-1185">Reference proteome</keyword>
<dbReference type="PRINTS" id="PR00385">
    <property type="entry name" value="P450"/>
</dbReference>
<evidence type="ECO:0000256" key="13">
    <source>
        <dbReference type="PIRSR" id="PIRSR602401-1"/>
    </source>
</evidence>
<dbReference type="AlphaFoldDB" id="A0AAY4DV88"/>
<keyword evidence="7" id="KW-0256">Endoplasmic reticulum</keyword>
<evidence type="ECO:0000256" key="2">
    <source>
        <dbReference type="ARBA" id="ARBA00004174"/>
    </source>
</evidence>
<dbReference type="FunFam" id="1.10.630.10:FF:000238">
    <property type="entry name" value="Cytochrome P450 2A6"/>
    <property type="match status" value="1"/>
</dbReference>
<protein>
    <recommendedName>
        <fullName evidence="18">Cytochrome P450 2F3-like</fullName>
    </recommendedName>
</protein>
<feature type="chain" id="PRO_5044250390" description="Cytochrome P450 2F3-like" evidence="15">
    <location>
        <begin position="22"/>
        <end position="513"/>
    </location>
</feature>
<evidence type="ECO:0000313" key="17">
    <source>
        <dbReference type="Proteomes" id="UP000694580"/>
    </source>
</evidence>
<dbReference type="GeneTree" id="ENSGT00940000162064"/>
<dbReference type="Gene3D" id="1.10.630.10">
    <property type="entry name" value="Cytochrome P450"/>
    <property type="match status" value="1"/>
</dbReference>
<keyword evidence="10 13" id="KW-0408">Iron</keyword>
<evidence type="ECO:0000256" key="15">
    <source>
        <dbReference type="SAM" id="SignalP"/>
    </source>
</evidence>
<gene>
    <name evidence="16" type="primary">PPEF1</name>
</gene>
<evidence type="ECO:0000256" key="11">
    <source>
        <dbReference type="ARBA" id="ARBA00023033"/>
    </source>
</evidence>
<reference evidence="16 17" key="1">
    <citation type="submission" date="2020-06" db="EMBL/GenBank/DDBJ databases">
        <authorList>
            <consortium name="Wellcome Sanger Institute Data Sharing"/>
        </authorList>
    </citation>
    <scope>NUCLEOTIDE SEQUENCE [LARGE SCALE GENOMIC DNA]</scope>
</reference>
<evidence type="ECO:0000256" key="10">
    <source>
        <dbReference type="ARBA" id="ARBA00023004"/>
    </source>
</evidence>
<evidence type="ECO:0000256" key="6">
    <source>
        <dbReference type="ARBA" id="ARBA00022723"/>
    </source>
</evidence>
<dbReference type="InterPro" id="IPR002401">
    <property type="entry name" value="Cyt_P450_E_grp-I"/>
</dbReference>
<evidence type="ECO:0000256" key="12">
    <source>
        <dbReference type="ARBA" id="ARBA00023136"/>
    </source>
</evidence>
<evidence type="ECO:0000313" key="16">
    <source>
        <dbReference type="Ensembl" id="ENSDCDP00010049318.1"/>
    </source>
</evidence>
<keyword evidence="12" id="KW-0472">Membrane</keyword>
<evidence type="ECO:0008006" key="18">
    <source>
        <dbReference type="Google" id="ProtNLM"/>
    </source>
</evidence>
<keyword evidence="9 14" id="KW-0560">Oxidoreductase</keyword>